<name>A0AAD9KRR4_RIDPI</name>
<dbReference type="InterPro" id="IPR042798">
    <property type="entry name" value="EFCAB9"/>
</dbReference>
<evidence type="ECO:0000256" key="1">
    <source>
        <dbReference type="ARBA" id="ARBA00022837"/>
    </source>
</evidence>
<dbReference type="AlphaFoldDB" id="A0AAD9KRR4"/>
<dbReference type="PROSITE" id="PS50222">
    <property type="entry name" value="EF_HAND_2"/>
    <property type="match status" value="1"/>
</dbReference>
<dbReference type="InterPro" id="IPR011992">
    <property type="entry name" value="EF-hand-dom_pair"/>
</dbReference>
<dbReference type="SUPFAM" id="SSF47473">
    <property type="entry name" value="EF-hand"/>
    <property type="match status" value="1"/>
</dbReference>
<feature type="domain" description="EF-hand" evidence="2">
    <location>
        <begin position="39"/>
        <end position="74"/>
    </location>
</feature>
<reference evidence="3" key="1">
    <citation type="journal article" date="2023" name="Mol. Biol. Evol.">
        <title>Third-Generation Sequencing Reveals the Adaptive Role of the Epigenome in Three Deep-Sea Polychaetes.</title>
        <authorList>
            <person name="Perez M."/>
            <person name="Aroh O."/>
            <person name="Sun Y."/>
            <person name="Lan Y."/>
            <person name="Juniper S.K."/>
            <person name="Young C.R."/>
            <person name="Angers B."/>
            <person name="Qian P.Y."/>
        </authorList>
    </citation>
    <scope>NUCLEOTIDE SEQUENCE</scope>
    <source>
        <strain evidence="3">R07B-5</strain>
    </source>
</reference>
<evidence type="ECO:0000313" key="3">
    <source>
        <dbReference type="EMBL" id="KAK2176286.1"/>
    </source>
</evidence>
<organism evidence="3 4">
    <name type="scientific">Ridgeia piscesae</name>
    <name type="common">Tubeworm</name>
    <dbReference type="NCBI Taxonomy" id="27915"/>
    <lineage>
        <taxon>Eukaryota</taxon>
        <taxon>Metazoa</taxon>
        <taxon>Spiralia</taxon>
        <taxon>Lophotrochozoa</taxon>
        <taxon>Annelida</taxon>
        <taxon>Polychaeta</taxon>
        <taxon>Sedentaria</taxon>
        <taxon>Canalipalpata</taxon>
        <taxon>Sabellida</taxon>
        <taxon>Siboglinidae</taxon>
        <taxon>Ridgeia</taxon>
    </lineage>
</organism>
<dbReference type="InterPro" id="IPR018247">
    <property type="entry name" value="EF_Hand_1_Ca_BS"/>
</dbReference>
<dbReference type="GO" id="GO:0005509">
    <property type="term" value="F:calcium ion binding"/>
    <property type="evidence" value="ECO:0007669"/>
    <property type="project" value="InterPro"/>
</dbReference>
<dbReference type="GO" id="GO:0061891">
    <property type="term" value="F:calcium ion sensor activity"/>
    <property type="evidence" value="ECO:0007669"/>
    <property type="project" value="TreeGrafter"/>
</dbReference>
<keyword evidence="1" id="KW-0106">Calcium</keyword>
<gene>
    <name evidence="3" type="ORF">NP493_673g02017</name>
</gene>
<comment type="caution">
    <text evidence="3">The sequence shown here is derived from an EMBL/GenBank/DDBJ whole genome shotgun (WGS) entry which is preliminary data.</text>
</comment>
<dbReference type="PANTHER" id="PTHR47065">
    <property type="entry name" value="EF-HAND CALCIUM-BINDING DOMAIN-CONTAINING PROTEIN 9"/>
    <property type="match status" value="1"/>
</dbReference>
<dbReference type="EMBL" id="JAODUO010000672">
    <property type="protein sequence ID" value="KAK2176286.1"/>
    <property type="molecule type" value="Genomic_DNA"/>
</dbReference>
<protein>
    <recommendedName>
        <fullName evidence="2">EF-hand domain-containing protein</fullName>
    </recommendedName>
</protein>
<proteinExistence type="predicted"/>
<dbReference type="PROSITE" id="PS00018">
    <property type="entry name" value="EF_HAND_1"/>
    <property type="match status" value="1"/>
</dbReference>
<dbReference type="GO" id="GO:0005737">
    <property type="term" value="C:cytoplasm"/>
    <property type="evidence" value="ECO:0007669"/>
    <property type="project" value="TreeGrafter"/>
</dbReference>
<dbReference type="PANTHER" id="PTHR47065:SF1">
    <property type="entry name" value="EF-HAND CALCIUM-BINDING DOMAIN-CONTAINING PROTEIN 9"/>
    <property type="match status" value="1"/>
</dbReference>
<keyword evidence="4" id="KW-1185">Reference proteome</keyword>
<evidence type="ECO:0000259" key="2">
    <source>
        <dbReference type="PROSITE" id="PS50222"/>
    </source>
</evidence>
<evidence type="ECO:0000313" key="4">
    <source>
        <dbReference type="Proteomes" id="UP001209878"/>
    </source>
</evidence>
<dbReference type="Pfam" id="PF13499">
    <property type="entry name" value="EF-hand_7"/>
    <property type="match status" value="1"/>
</dbReference>
<dbReference type="InterPro" id="IPR002048">
    <property type="entry name" value="EF_hand_dom"/>
</dbReference>
<dbReference type="Proteomes" id="UP001209878">
    <property type="component" value="Unassembled WGS sequence"/>
</dbReference>
<dbReference type="Gene3D" id="1.10.238.10">
    <property type="entry name" value="EF-hand"/>
    <property type="match status" value="1"/>
</dbReference>
<sequence>MSAKAARLLLELFRMLDFHCKMCLNDLQFCTFMRFASDMSRHKIYQVFDMLDVDRSGEMDFDEFYLMTSILVAQKDGDEKQGSSSTIHAPSST</sequence>
<accession>A0AAD9KRR4</accession>